<evidence type="ECO:0000256" key="3">
    <source>
        <dbReference type="PROSITE-ProRule" id="PRU00023"/>
    </source>
</evidence>
<dbReference type="SUPFAM" id="SSF48403">
    <property type="entry name" value="Ankyrin repeat"/>
    <property type="match status" value="1"/>
</dbReference>
<dbReference type="InterPro" id="IPR036770">
    <property type="entry name" value="Ankyrin_rpt-contain_sf"/>
</dbReference>
<dbReference type="PROSITE" id="PS50088">
    <property type="entry name" value="ANK_REPEAT"/>
    <property type="match status" value="1"/>
</dbReference>
<dbReference type="OrthoDB" id="542841at2759"/>
<sequence length="52" mass="5544">MGADVNAENSEGKTVLHEAILKGNVPIIEYLLKNGANVHLKTRCGETPLLTA</sequence>
<keyword evidence="2 3" id="KW-0040">ANK repeat</keyword>
<dbReference type="EMBL" id="CAKXAJ010008124">
    <property type="protein sequence ID" value="CAH2210703.1"/>
    <property type="molecule type" value="Genomic_DNA"/>
</dbReference>
<feature type="repeat" description="ANK" evidence="3">
    <location>
        <begin position="11"/>
        <end position="43"/>
    </location>
</feature>
<proteinExistence type="predicted"/>
<reference evidence="4" key="1">
    <citation type="submission" date="2022-03" db="EMBL/GenBank/DDBJ databases">
        <authorList>
            <person name="Lindestad O."/>
        </authorList>
    </citation>
    <scope>NUCLEOTIDE SEQUENCE</scope>
</reference>
<name>A0A8S4QMB9_9NEOP</name>
<keyword evidence="5" id="KW-1185">Reference proteome</keyword>
<evidence type="ECO:0000313" key="5">
    <source>
        <dbReference type="Proteomes" id="UP000838756"/>
    </source>
</evidence>
<comment type="caution">
    <text evidence="4">The sequence shown here is derived from an EMBL/GenBank/DDBJ whole genome shotgun (WGS) entry which is preliminary data.</text>
</comment>
<gene>
    <name evidence="4" type="primary">jg27392</name>
    <name evidence="4" type="ORF">PAEG_LOCUS2591</name>
</gene>
<dbReference type="Gene3D" id="1.25.40.20">
    <property type="entry name" value="Ankyrin repeat-containing domain"/>
    <property type="match status" value="1"/>
</dbReference>
<dbReference type="InterPro" id="IPR002110">
    <property type="entry name" value="Ankyrin_rpt"/>
</dbReference>
<dbReference type="AlphaFoldDB" id="A0A8S4QMB9"/>
<dbReference type="PANTHER" id="PTHR24171">
    <property type="entry name" value="ANKYRIN REPEAT DOMAIN-CONTAINING PROTEIN 39-RELATED"/>
    <property type="match status" value="1"/>
</dbReference>
<evidence type="ECO:0000313" key="4">
    <source>
        <dbReference type="EMBL" id="CAH2210703.1"/>
    </source>
</evidence>
<evidence type="ECO:0000256" key="1">
    <source>
        <dbReference type="ARBA" id="ARBA00022737"/>
    </source>
</evidence>
<dbReference type="PROSITE" id="PS50297">
    <property type="entry name" value="ANK_REP_REGION"/>
    <property type="match status" value="1"/>
</dbReference>
<dbReference type="Proteomes" id="UP000838756">
    <property type="component" value="Unassembled WGS sequence"/>
</dbReference>
<keyword evidence="1" id="KW-0677">Repeat</keyword>
<dbReference type="SMART" id="SM00248">
    <property type="entry name" value="ANK"/>
    <property type="match status" value="1"/>
</dbReference>
<accession>A0A8S4QMB9</accession>
<protein>
    <submittedName>
        <fullName evidence="4">Jg27392 protein</fullName>
    </submittedName>
</protein>
<evidence type="ECO:0000256" key="2">
    <source>
        <dbReference type="ARBA" id="ARBA00023043"/>
    </source>
</evidence>
<feature type="non-terminal residue" evidence="4">
    <location>
        <position position="1"/>
    </location>
</feature>
<organism evidence="4 5">
    <name type="scientific">Pararge aegeria aegeria</name>
    <dbReference type="NCBI Taxonomy" id="348720"/>
    <lineage>
        <taxon>Eukaryota</taxon>
        <taxon>Metazoa</taxon>
        <taxon>Ecdysozoa</taxon>
        <taxon>Arthropoda</taxon>
        <taxon>Hexapoda</taxon>
        <taxon>Insecta</taxon>
        <taxon>Pterygota</taxon>
        <taxon>Neoptera</taxon>
        <taxon>Endopterygota</taxon>
        <taxon>Lepidoptera</taxon>
        <taxon>Glossata</taxon>
        <taxon>Ditrysia</taxon>
        <taxon>Papilionoidea</taxon>
        <taxon>Nymphalidae</taxon>
        <taxon>Satyrinae</taxon>
        <taxon>Satyrini</taxon>
        <taxon>Parargina</taxon>
        <taxon>Pararge</taxon>
    </lineage>
</organism>
<dbReference type="Pfam" id="PF13857">
    <property type="entry name" value="Ank_5"/>
    <property type="match status" value="1"/>
</dbReference>